<keyword evidence="6" id="KW-1185">Reference proteome</keyword>
<keyword evidence="2" id="KW-0813">Transport</keyword>
<evidence type="ECO:0000256" key="4">
    <source>
        <dbReference type="SAM" id="SignalP"/>
    </source>
</evidence>
<evidence type="ECO:0000313" key="6">
    <source>
        <dbReference type="Proteomes" id="UP000196573"/>
    </source>
</evidence>
<feature type="signal peptide" evidence="4">
    <location>
        <begin position="1"/>
        <end position="23"/>
    </location>
</feature>
<keyword evidence="3 4" id="KW-0732">Signal</keyword>
<evidence type="ECO:0000256" key="1">
    <source>
        <dbReference type="ARBA" id="ARBA00009075"/>
    </source>
</evidence>
<accession>A0A1X7AH80</accession>
<dbReference type="InterPro" id="IPR005318">
    <property type="entry name" value="OM_porin_bac"/>
</dbReference>
<dbReference type="EMBL" id="FWPT01000002">
    <property type="protein sequence ID" value="SMA40482.1"/>
    <property type="molecule type" value="Genomic_DNA"/>
</dbReference>
<comment type="similarity">
    <text evidence="1">Belongs to the outer membrane porin (Opr) (TC 1.B.25) family.</text>
</comment>
<dbReference type="AlphaFoldDB" id="A0A1X7AH80"/>
<evidence type="ECO:0000313" key="5">
    <source>
        <dbReference type="EMBL" id="SMA40482.1"/>
    </source>
</evidence>
<dbReference type="GO" id="GO:0015288">
    <property type="term" value="F:porin activity"/>
    <property type="evidence" value="ECO:0007669"/>
    <property type="project" value="TreeGrafter"/>
</dbReference>
<dbReference type="PANTHER" id="PTHR34596">
    <property type="entry name" value="CHITOPORIN"/>
    <property type="match status" value="1"/>
</dbReference>
<dbReference type="PANTHER" id="PTHR34596:SF2">
    <property type="entry name" value="CHITOPORIN"/>
    <property type="match status" value="1"/>
</dbReference>
<proteinExistence type="inferred from homology"/>
<dbReference type="Proteomes" id="UP000196573">
    <property type="component" value="Unassembled WGS sequence"/>
</dbReference>
<dbReference type="GO" id="GO:0016020">
    <property type="term" value="C:membrane"/>
    <property type="evidence" value="ECO:0007669"/>
    <property type="project" value="InterPro"/>
</dbReference>
<reference evidence="5 6" key="1">
    <citation type="submission" date="2017-03" db="EMBL/GenBank/DDBJ databases">
        <authorList>
            <person name="Afonso C.L."/>
            <person name="Miller P.J."/>
            <person name="Scott M.A."/>
            <person name="Spackman E."/>
            <person name="Goraichik I."/>
            <person name="Dimitrov K.M."/>
            <person name="Suarez D.L."/>
            <person name="Swayne D.E."/>
        </authorList>
    </citation>
    <scope>NUCLEOTIDE SEQUENCE [LARGE SCALE GENOMIC DNA]</scope>
    <source>
        <strain evidence="5">SB41UT1</strain>
    </source>
</reference>
<name>A0A1X7AH80_9GAMM</name>
<evidence type="ECO:0000256" key="3">
    <source>
        <dbReference type="ARBA" id="ARBA00022729"/>
    </source>
</evidence>
<dbReference type="PROSITE" id="PS51257">
    <property type="entry name" value="PROKAR_LIPOPROTEIN"/>
    <property type="match status" value="1"/>
</dbReference>
<dbReference type="RefSeq" id="WP_165767167.1">
    <property type="nucleotide sequence ID" value="NZ_CBCSCN010000001.1"/>
</dbReference>
<feature type="chain" id="PRO_5013344451" evidence="4">
    <location>
        <begin position="24"/>
        <end position="447"/>
    </location>
</feature>
<gene>
    <name evidence="5" type="ORF">EHSB41UT_01199</name>
</gene>
<organism evidence="5 6">
    <name type="scientific">Parendozoicomonas haliclonae</name>
    <dbReference type="NCBI Taxonomy" id="1960125"/>
    <lineage>
        <taxon>Bacteria</taxon>
        <taxon>Pseudomonadati</taxon>
        <taxon>Pseudomonadota</taxon>
        <taxon>Gammaproteobacteria</taxon>
        <taxon>Oceanospirillales</taxon>
        <taxon>Endozoicomonadaceae</taxon>
        <taxon>Parendozoicomonas</taxon>
    </lineage>
</organism>
<dbReference type="InterPro" id="IPR023614">
    <property type="entry name" value="Porin_dom_sf"/>
</dbReference>
<dbReference type="Pfam" id="PF03573">
    <property type="entry name" value="OprD"/>
    <property type="match status" value="1"/>
</dbReference>
<dbReference type="Gene3D" id="2.40.160.10">
    <property type="entry name" value="Porin"/>
    <property type="match status" value="1"/>
</dbReference>
<protein>
    <submittedName>
        <fullName evidence="5">Outer membrane porin, OprD family</fullName>
    </submittedName>
</protein>
<sequence length="447" mass="49618">MNFQKAAIALSIGASCFILSAQASPFAPEAKKELNLIDMETGYSFFDDASVDAKFRFVGYSRDSYRSGQTGHPDKAFYRQLQRRDSALSLWTNFESGWLWDSVGFDLGAYTTKVLESRGHDFMPKMWANNDVKSASKIGVANLKFRFGNEEMGMDGRVGRMTLNLPMVISEMDTALPETYEGIQLNGHYKMVSGYVAHMDSFSSEMSSSTDKLMPYGIETDAPIKFAGMTFGKQGETPVVGIHYGEQKDYLKKTMYTVEAGMPVGDNFVAAKLLYQDQEGGKYYRDGNHKADMVALNLMAQIGQDLTLLGGYSQVGDEPYDVYFSDGIYAMNNNTNMIWNDFTHGNMKAVSLGGIYSLASLGIEGLSVNTMAAYGWDADMMTFGETFNMYMPLTDDSAWEVAAGVTYEIFQGPMQGLWLHASYNRDGGGFGNHQGGRIIFDYTVKLF</sequence>
<evidence type="ECO:0000256" key="2">
    <source>
        <dbReference type="ARBA" id="ARBA00022448"/>
    </source>
</evidence>